<feature type="transmembrane region" description="Helical" evidence="1">
    <location>
        <begin position="209"/>
        <end position="226"/>
    </location>
</feature>
<keyword evidence="4" id="KW-1185">Reference proteome</keyword>
<dbReference type="EMBL" id="JBELQE010000047">
    <property type="protein sequence ID" value="MER2249699.1"/>
    <property type="molecule type" value="Genomic_DNA"/>
</dbReference>
<dbReference type="InterPro" id="IPR005804">
    <property type="entry name" value="FA_desaturase_dom"/>
</dbReference>
<proteinExistence type="predicted"/>
<dbReference type="InterPro" id="IPR012171">
    <property type="entry name" value="Fatty_acid_desaturase"/>
</dbReference>
<dbReference type="Proteomes" id="UP001480955">
    <property type="component" value="Unassembled WGS sequence"/>
</dbReference>
<evidence type="ECO:0000313" key="3">
    <source>
        <dbReference type="EMBL" id="MER2249699.1"/>
    </source>
</evidence>
<dbReference type="RefSeq" id="WP_350393314.1">
    <property type="nucleotide sequence ID" value="NZ_JBELQE010000047.1"/>
</dbReference>
<keyword evidence="1" id="KW-1133">Transmembrane helix</keyword>
<dbReference type="Pfam" id="PF00487">
    <property type="entry name" value="FA_desaturase"/>
    <property type="match status" value="1"/>
</dbReference>
<reference evidence="3 4" key="1">
    <citation type="submission" date="2024-06" db="EMBL/GenBank/DDBJ databases">
        <authorList>
            <person name="Campbell A.G."/>
        </authorList>
    </citation>
    <scope>NUCLEOTIDE SEQUENCE [LARGE SCALE GENOMIC DNA]</scope>
    <source>
        <strain evidence="3 4">EM12</strain>
    </source>
</reference>
<protein>
    <submittedName>
        <fullName evidence="3">Fatty acid desaturase</fullName>
        <ecNumber evidence="3">1.14.19.-</ecNumber>
    </submittedName>
</protein>
<keyword evidence="1" id="KW-0472">Membrane</keyword>
<feature type="transmembrane region" description="Helical" evidence="1">
    <location>
        <begin position="231"/>
        <end position="252"/>
    </location>
</feature>
<comment type="caution">
    <text evidence="3">The sequence shown here is derived from an EMBL/GenBank/DDBJ whole genome shotgun (WGS) entry which is preliminary data.</text>
</comment>
<evidence type="ECO:0000259" key="2">
    <source>
        <dbReference type="Pfam" id="PF00487"/>
    </source>
</evidence>
<organism evidence="3 4">
    <name type="scientific">Methylorubrum podarium</name>
    <dbReference type="NCBI Taxonomy" id="200476"/>
    <lineage>
        <taxon>Bacteria</taxon>
        <taxon>Pseudomonadati</taxon>
        <taxon>Pseudomonadota</taxon>
        <taxon>Alphaproteobacteria</taxon>
        <taxon>Hyphomicrobiales</taxon>
        <taxon>Methylobacteriaceae</taxon>
        <taxon>Methylorubrum</taxon>
    </lineage>
</organism>
<feature type="transmembrane region" description="Helical" evidence="1">
    <location>
        <begin position="76"/>
        <end position="93"/>
    </location>
</feature>
<gene>
    <name evidence="3" type="ORF">ABS772_07195</name>
</gene>
<feature type="domain" description="Fatty acid desaturase" evidence="2">
    <location>
        <begin position="77"/>
        <end position="314"/>
    </location>
</feature>
<keyword evidence="3" id="KW-0560">Oxidoreductase</keyword>
<sequence length="360" mass="40138">MNATDAPSKQAAAGPRVDEVSQAEIAQLAREVARHCTAFREPIPRLAFRQIADTLLPYLILCAAMLGLAANDYELFVLPLAVPAGGFLVRLFIIQHDCGHGSFLPSRRGNDGLGRILSLLTVTPYDSWKRAHALHHASTGDLSRRGIGDVHTLTVREYLALPRWGQLRYRLYRNPLILIVLGSPLNFLLLQRLPSGVGLPWRTAWRDVLALDAVLLAALAVLAHAVGSIGLVLWVFLPVISVAAWIGGWLFYVQHQYEETVWEQAESWDFHRAALGGSSYYALPRVLQWFTGNVGLHHVHHLNSRIPNYRLQECLDGHEVLGRIGRLSLRDSLRCLGLALWDEEARKMIGFAGVRRLQAV</sequence>
<dbReference type="GO" id="GO:0016491">
    <property type="term" value="F:oxidoreductase activity"/>
    <property type="evidence" value="ECO:0007669"/>
    <property type="project" value="UniProtKB-KW"/>
</dbReference>
<dbReference type="CDD" id="cd03507">
    <property type="entry name" value="Delta12-FADS-like"/>
    <property type="match status" value="1"/>
</dbReference>
<feature type="transmembrane region" description="Helical" evidence="1">
    <location>
        <begin position="171"/>
        <end position="189"/>
    </location>
</feature>
<accession>A0ABV1QJZ9</accession>
<name>A0ABV1QJZ9_9HYPH</name>
<evidence type="ECO:0000256" key="1">
    <source>
        <dbReference type="SAM" id="Phobius"/>
    </source>
</evidence>
<evidence type="ECO:0000313" key="4">
    <source>
        <dbReference type="Proteomes" id="UP001480955"/>
    </source>
</evidence>
<dbReference type="EC" id="1.14.19.-" evidence="3"/>
<keyword evidence="1" id="KW-0812">Transmembrane</keyword>
<dbReference type="PANTHER" id="PTHR32100">
    <property type="entry name" value="OMEGA-6 FATTY ACID DESATURASE, CHLOROPLASTIC"/>
    <property type="match status" value="1"/>
</dbReference>
<feature type="transmembrane region" description="Helical" evidence="1">
    <location>
        <begin position="51"/>
        <end position="70"/>
    </location>
</feature>